<gene>
    <name evidence="2" type="ORF">FH715_01505</name>
</gene>
<organism evidence="2 3">
    <name type="scientific">Streptomyces sedi</name>
    <dbReference type="NCBI Taxonomy" id="555059"/>
    <lineage>
        <taxon>Bacteria</taxon>
        <taxon>Bacillati</taxon>
        <taxon>Actinomycetota</taxon>
        <taxon>Actinomycetes</taxon>
        <taxon>Kitasatosporales</taxon>
        <taxon>Streptomycetaceae</taxon>
        <taxon>Streptomyces</taxon>
    </lineage>
</organism>
<accession>A0A5C4VEQ5</accession>
<dbReference type="OrthoDB" id="4232556at2"/>
<protein>
    <submittedName>
        <fullName evidence="2">Uncharacterized protein</fullName>
    </submittedName>
</protein>
<proteinExistence type="predicted"/>
<keyword evidence="1" id="KW-0472">Membrane</keyword>
<dbReference type="Proteomes" id="UP000311713">
    <property type="component" value="Unassembled WGS sequence"/>
</dbReference>
<evidence type="ECO:0000256" key="1">
    <source>
        <dbReference type="SAM" id="Phobius"/>
    </source>
</evidence>
<comment type="caution">
    <text evidence="2">The sequence shown here is derived from an EMBL/GenBank/DDBJ whole genome shotgun (WGS) entry which is preliminary data.</text>
</comment>
<dbReference type="EMBL" id="VDGT01000001">
    <property type="protein sequence ID" value="TNM34383.1"/>
    <property type="molecule type" value="Genomic_DNA"/>
</dbReference>
<dbReference type="AlphaFoldDB" id="A0A5C4VEQ5"/>
<reference evidence="2 3" key="1">
    <citation type="submission" date="2019-06" db="EMBL/GenBank/DDBJ databases">
        <title>Draft genome of Streptomyces sedi sp. JCM16909.</title>
        <authorList>
            <person name="Klykleung N."/>
            <person name="Tanasupawat S."/>
            <person name="Kudo T."/>
            <person name="Yuki M."/>
            <person name="Ohkuma M."/>
        </authorList>
    </citation>
    <scope>NUCLEOTIDE SEQUENCE [LARGE SCALE GENOMIC DNA]</scope>
    <source>
        <strain evidence="2 3">JCM 16909</strain>
    </source>
</reference>
<sequence>MANKDYVPDFNGAERVEVALYSHADLAVAMGYEMGYDLTGYGASLGHGPTQLQFTRDDSEESRRRAAWTRYHYGVNGAWWATAVPPSAPPGAISPQEAGKHRLKLFLITRHSLMSARLRFALAESLVLAMTVFFAVAFWPIALLTVAFAFLLLAAAPLTQRGRDAAEARHLSVIEQYEAQRIFWSYED</sequence>
<feature type="transmembrane region" description="Helical" evidence="1">
    <location>
        <begin position="141"/>
        <end position="159"/>
    </location>
</feature>
<evidence type="ECO:0000313" key="2">
    <source>
        <dbReference type="EMBL" id="TNM34383.1"/>
    </source>
</evidence>
<name>A0A5C4VEQ5_9ACTN</name>
<keyword evidence="3" id="KW-1185">Reference proteome</keyword>
<keyword evidence="1" id="KW-0812">Transmembrane</keyword>
<keyword evidence="1" id="KW-1133">Transmembrane helix</keyword>
<dbReference type="RefSeq" id="WP_139640138.1">
    <property type="nucleotide sequence ID" value="NZ_BAAAZS010000047.1"/>
</dbReference>
<evidence type="ECO:0000313" key="3">
    <source>
        <dbReference type="Proteomes" id="UP000311713"/>
    </source>
</evidence>